<keyword evidence="5" id="KW-1185">Reference proteome</keyword>
<proteinExistence type="predicted"/>
<reference evidence="4 5" key="1">
    <citation type="submission" date="2024-10" db="EMBL/GenBank/DDBJ databases">
        <title>The Natural Products Discovery Center: Release of the First 8490 Sequenced Strains for Exploring Actinobacteria Biosynthetic Diversity.</title>
        <authorList>
            <person name="Kalkreuter E."/>
            <person name="Kautsar S.A."/>
            <person name="Yang D."/>
            <person name="Bader C.D."/>
            <person name="Teijaro C.N."/>
            <person name="Fluegel L."/>
            <person name="Davis C.M."/>
            <person name="Simpson J.R."/>
            <person name="Lauterbach L."/>
            <person name="Steele A.D."/>
            <person name="Gui C."/>
            <person name="Meng S."/>
            <person name="Li G."/>
            <person name="Viehrig K."/>
            <person name="Ye F."/>
            <person name="Su P."/>
            <person name="Kiefer A.F."/>
            <person name="Nichols A."/>
            <person name="Cepeda A.J."/>
            <person name="Yan W."/>
            <person name="Fan B."/>
            <person name="Jiang Y."/>
            <person name="Adhikari A."/>
            <person name="Zheng C.-J."/>
            <person name="Schuster L."/>
            <person name="Cowan T.M."/>
            <person name="Smanski M.J."/>
            <person name="Chevrette M.G."/>
            <person name="De Carvalho L.P.S."/>
            <person name="Shen B."/>
        </authorList>
    </citation>
    <scope>NUCLEOTIDE SEQUENCE [LARGE SCALE GENOMIC DNA]</scope>
    <source>
        <strain evidence="4 5">NPDC087045</strain>
    </source>
</reference>
<feature type="signal peptide" evidence="3">
    <location>
        <begin position="1"/>
        <end position="29"/>
    </location>
</feature>
<evidence type="ECO:0000313" key="4">
    <source>
        <dbReference type="EMBL" id="MFJ3048056.1"/>
    </source>
</evidence>
<protein>
    <submittedName>
        <fullName evidence="4">Ribonuclease domain-containing protein</fullName>
    </submittedName>
</protein>
<gene>
    <name evidence="4" type="ORF">ACIPEN_19670</name>
</gene>
<dbReference type="EMBL" id="JBIUZV010000014">
    <property type="protein sequence ID" value="MFJ3048056.1"/>
    <property type="molecule type" value="Genomic_DNA"/>
</dbReference>
<keyword evidence="3" id="KW-0732">Signal</keyword>
<evidence type="ECO:0000256" key="1">
    <source>
        <dbReference type="ARBA" id="ARBA00022722"/>
    </source>
</evidence>
<dbReference type="InterPro" id="IPR000026">
    <property type="entry name" value="N1-like"/>
</dbReference>
<dbReference type="InterPro" id="IPR016191">
    <property type="entry name" value="Ribonuclease/ribotoxin"/>
</dbReference>
<evidence type="ECO:0000313" key="5">
    <source>
        <dbReference type="Proteomes" id="UP001617427"/>
    </source>
</evidence>
<dbReference type="RefSeq" id="WP_050469554.1">
    <property type="nucleotide sequence ID" value="NZ_JBIUZV010000014.1"/>
</dbReference>
<sequence>MRARVISSFFLKYWLVFLAALVLAAPVQARGPQPGGMADVTLDQLPREAQQTMGLIRQGGPFPYAKDGVVFGNYEGVLPKQKRGYYHEFTVKTPHARNRGARRIISGGDPTTSGEYYYTSDHYKTFRRIRD</sequence>
<dbReference type="SUPFAM" id="SSF53933">
    <property type="entry name" value="Microbial ribonucleases"/>
    <property type="match status" value="1"/>
</dbReference>
<dbReference type="Pfam" id="PF00545">
    <property type="entry name" value="Ribonuclease"/>
    <property type="match status" value="1"/>
</dbReference>
<keyword evidence="2" id="KW-0378">Hydrolase</keyword>
<organism evidence="4 5">
    <name type="scientific">Herbaspirillum chlorophenolicum</name>
    <dbReference type="NCBI Taxonomy" id="211589"/>
    <lineage>
        <taxon>Bacteria</taxon>
        <taxon>Pseudomonadati</taxon>
        <taxon>Pseudomonadota</taxon>
        <taxon>Betaproteobacteria</taxon>
        <taxon>Burkholderiales</taxon>
        <taxon>Oxalobacteraceae</taxon>
        <taxon>Herbaspirillum</taxon>
    </lineage>
</organism>
<feature type="chain" id="PRO_5046088540" evidence="3">
    <location>
        <begin position="30"/>
        <end position="131"/>
    </location>
</feature>
<evidence type="ECO:0000256" key="2">
    <source>
        <dbReference type="ARBA" id="ARBA00022801"/>
    </source>
</evidence>
<evidence type="ECO:0000256" key="3">
    <source>
        <dbReference type="SAM" id="SignalP"/>
    </source>
</evidence>
<keyword evidence="1" id="KW-0540">Nuclease</keyword>
<name>A0ABW8F433_9BURK</name>
<dbReference type="CDD" id="cd00607">
    <property type="entry name" value="RNase_Sa"/>
    <property type="match status" value="1"/>
</dbReference>
<comment type="caution">
    <text evidence="4">The sequence shown here is derived from an EMBL/GenBank/DDBJ whole genome shotgun (WGS) entry which is preliminary data.</text>
</comment>
<dbReference type="Gene3D" id="3.10.450.30">
    <property type="entry name" value="Microbial ribonucleases"/>
    <property type="match status" value="1"/>
</dbReference>
<dbReference type="Proteomes" id="UP001617427">
    <property type="component" value="Unassembled WGS sequence"/>
</dbReference>
<accession>A0ABW8F433</accession>